<dbReference type="Pfam" id="PF09619">
    <property type="entry name" value="YscW"/>
    <property type="match status" value="1"/>
</dbReference>
<protein>
    <submittedName>
        <fullName evidence="1">YbaY family lipoprotein</fullName>
    </submittedName>
</protein>
<name>A0ABT6QSZ4_9PSED</name>
<gene>
    <name evidence="1" type="ORF">POF45_21705</name>
</gene>
<dbReference type="Proteomes" id="UP001159100">
    <property type="component" value="Unassembled WGS sequence"/>
</dbReference>
<comment type="caution">
    <text evidence="1">The sequence shown here is derived from an EMBL/GenBank/DDBJ whole genome shotgun (WGS) entry which is preliminary data.</text>
</comment>
<organism evidence="1 2">
    <name type="scientific">Pseudomonas fungipugnans</name>
    <dbReference type="NCBI Taxonomy" id="3024217"/>
    <lineage>
        <taxon>Bacteria</taxon>
        <taxon>Pseudomonadati</taxon>
        <taxon>Pseudomonadota</taxon>
        <taxon>Gammaproteobacteria</taxon>
        <taxon>Pseudomonadales</taxon>
        <taxon>Pseudomonadaceae</taxon>
        <taxon>Pseudomonas</taxon>
    </lineage>
</organism>
<keyword evidence="1" id="KW-0449">Lipoprotein</keyword>
<reference evidence="1 2" key="1">
    <citation type="submission" date="2023-02" db="EMBL/GenBank/DDBJ databases">
        <title>Pseudomonas chrutzelriedensis sp. nov., a potently antifungal strain isolated from moss.</title>
        <authorList>
            <person name="Schnyder A."/>
            <person name="Kalawong R."/>
            <person name="Eberl L."/>
            <person name="Agnoli K."/>
        </authorList>
    </citation>
    <scope>NUCLEOTIDE SEQUENCE [LARGE SCALE GENOMIC DNA]</scope>
    <source>
        <strain evidence="1 2">681</strain>
    </source>
</reference>
<sequence length="210" mass="23466">MSLYVITATFHLPDDYALPDTGGTEVKIRNITDRATPINHSVWGTPRLPTESPKRFTFNIDSDSTAVGDEFAINVNMTHEGTELLLDIEHTFRWGGDNEEVDIHLSPVGYISVHKTFMPRIAYPEDSKMTVKLIEKPADGGPEIVVTEGSILTAATQPFYLRYNPQTIKPAQRYRLTAVFEIQGGKHLTLGVHPRELVLMPEKKLMSFGG</sequence>
<dbReference type="RefSeq" id="WP_282316690.1">
    <property type="nucleotide sequence ID" value="NZ_JARBWL010000002.1"/>
</dbReference>
<dbReference type="EMBL" id="JARBWL010000002">
    <property type="protein sequence ID" value="MDI2594023.1"/>
    <property type="molecule type" value="Genomic_DNA"/>
</dbReference>
<dbReference type="InterPro" id="IPR039366">
    <property type="entry name" value="Pilotin"/>
</dbReference>
<evidence type="ECO:0000313" key="1">
    <source>
        <dbReference type="EMBL" id="MDI2594023.1"/>
    </source>
</evidence>
<keyword evidence="2" id="KW-1185">Reference proteome</keyword>
<proteinExistence type="predicted"/>
<accession>A0ABT6QSZ4</accession>
<evidence type="ECO:0000313" key="2">
    <source>
        <dbReference type="Proteomes" id="UP001159100"/>
    </source>
</evidence>